<evidence type="ECO:0000256" key="1">
    <source>
        <dbReference type="ARBA" id="ARBA00004651"/>
    </source>
</evidence>
<comment type="subcellular location">
    <subcellularLocation>
        <location evidence="1">Cell membrane</location>
        <topology evidence="1">Multi-pass membrane protein</topology>
    </subcellularLocation>
</comment>
<keyword evidence="4" id="KW-0109">Calcium transport</keyword>
<feature type="transmembrane region" description="Helical" evidence="11">
    <location>
        <begin position="841"/>
        <end position="863"/>
    </location>
</feature>
<keyword evidence="7" id="KW-0106">Calcium</keyword>
<keyword evidence="11" id="KW-1133">Transmembrane helix</keyword>
<evidence type="ECO:0000256" key="6">
    <source>
        <dbReference type="ARBA" id="ARBA00022737"/>
    </source>
</evidence>
<dbReference type="Proteomes" id="UP000549394">
    <property type="component" value="Unassembled WGS sequence"/>
</dbReference>
<keyword evidence="11" id="KW-0472">Membrane</keyword>
<protein>
    <submittedName>
        <fullName evidence="12">DgyrCDS2107</fullName>
    </submittedName>
</protein>
<dbReference type="GO" id="GO:0098703">
    <property type="term" value="P:calcium ion import across plasma membrane"/>
    <property type="evidence" value="ECO:0007669"/>
    <property type="project" value="TreeGrafter"/>
</dbReference>
<feature type="transmembrane region" description="Helical" evidence="11">
    <location>
        <begin position="658"/>
        <end position="685"/>
    </location>
</feature>
<evidence type="ECO:0000256" key="4">
    <source>
        <dbReference type="ARBA" id="ARBA00022568"/>
    </source>
</evidence>
<dbReference type="OrthoDB" id="6281279at2759"/>
<evidence type="ECO:0000256" key="8">
    <source>
        <dbReference type="ARBA" id="ARBA00023065"/>
    </source>
</evidence>
<keyword evidence="2" id="KW-0813">Transport</keyword>
<organism evidence="12 13">
    <name type="scientific">Dimorphilus gyrociliatus</name>
    <dbReference type="NCBI Taxonomy" id="2664684"/>
    <lineage>
        <taxon>Eukaryota</taxon>
        <taxon>Metazoa</taxon>
        <taxon>Spiralia</taxon>
        <taxon>Lophotrochozoa</taxon>
        <taxon>Annelida</taxon>
        <taxon>Polychaeta</taxon>
        <taxon>Polychaeta incertae sedis</taxon>
        <taxon>Dinophilidae</taxon>
        <taxon>Dimorphilus</taxon>
    </lineage>
</organism>
<accession>A0A7I8V9H3</accession>
<dbReference type="PANTHER" id="PTHR10582">
    <property type="entry name" value="TRANSIENT RECEPTOR POTENTIAL ION CHANNEL PROTEIN"/>
    <property type="match status" value="1"/>
</dbReference>
<evidence type="ECO:0000256" key="7">
    <source>
        <dbReference type="ARBA" id="ARBA00022837"/>
    </source>
</evidence>
<evidence type="ECO:0000256" key="2">
    <source>
        <dbReference type="ARBA" id="ARBA00022448"/>
    </source>
</evidence>
<gene>
    <name evidence="12" type="ORF">DGYR_LOCUS1965</name>
</gene>
<evidence type="ECO:0000256" key="10">
    <source>
        <dbReference type="PROSITE-ProRule" id="PRU00023"/>
    </source>
</evidence>
<proteinExistence type="predicted"/>
<dbReference type="SMART" id="SM00248">
    <property type="entry name" value="ANK"/>
    <property type="match status" value="6"/>
</dbReference>
<keyword evidence="13" id="KW-1185">Reference proteome</keyword>
<reference evidence="12 13" key="1">
    <citation type="submission" date="2020-08" db="EMBL/GenBank/DDBJ databases">
        <authorList>
            <person name="Hejnol A."/>
        </authorList>
    </citation>
    <scope>NUCLEOTIDE SEQUENCE [LARGE SCALE GENOMIC DNA]</scope>
</reference>
<evidence type="ECO:0000256" key="9">
    <source>
        <dbReference type="ARBA" id="ARBA00023303"/>
    </source>
</evidence>
<keyword evidence="8" id="KW-0406">Ion transport</keyword>
<feature type="transmembrane region" description="Helical" evidence="11">
    <location>
        <begin position="614"/>
        <end position="638"/>
    </location>
</feature>
<evidence type="ECO:0000313" key="12">
    <source>
        <dbReference type="EMBL" id="CAD5112899.1"/>
    </source>
</evidence>
<dbReference type="GO" id="GO:0005262">
    <property type="term" value="F:calcium channel activity"/>
    <property type="evidence" value="ECO:0007669"/>
    <property type="project" value="UniProtKB-KW"/>
</dbReference>
<keyword evidence="6" id="KW-0677">Repeat</keyword>
<keyword evidence="9" id="KW-0407">Ion channel</keyword>
<name>A0A7I8V9H3_9ANNE</name>
<dbReference type="GO" id="GO:0005886">
    <property type="term" value="C:plasma membrane"/>
    <property type="evidence" value="ECO:0007669"/>
    <property type="project" value="UniProtKB-SubCell"/>
</dbReference>
<keyword evidence="3" id="KW-1003">Cell membrane</keyword>
<feature type="transmembrane region" description="Helical" evidence="11">
    <location>
        <begin position="775"/>
        <end position="797"/>
    </location>
</feature>
<feature type="repeat" description="ANK" evidence="10">
    <location>
        <begin position="429"/>
        <end position="457"/>
    </location>
</feature>
<dbReference type="AlphaFoldDB" id="A0A7I8V9H3"/>
<dbReference type="InterPro" id="IPR002110">
    <property type="entry name" value="Ankyrin_rpt"/>
</dbReference>
<keyword evidence="5" id="KW-0107">Calcium channel</keyword>
<feature type="transmembrane region" description="Helical" evidence="11">
    <location>
        <begin position="705"/>
        <end position="725"/>
    </location>
</feature>
<dbReference type="PROSITE" id="PS50088">
    <property type="entry name" value="ANK_REPEAT"/>
    <property type="match status" value="1"/>
</dbReference>
<feature type="transmembrane region" description="Helical" evidence="11">
    <location>
        <begin position="731"/>
        <end position="754"/>
    </location>
</feature>
<sequence>MKKLKPLLTAIYDNKLEIAEQLLSVATKETLFAVISDKDYSGMTALHLAIVNCQYNLLQSLLNKCRTFGILDQLESLEVGGEVLEECYGLSGMTPLQLASTVDPLKLAAVEGCIDMLEAILELDGVYRVSETHLGHAKILLCDVSNIEPILCRLDKIPSVLELLAFTTEDEKTNVVLLHMLIAALTDTYSTISRQGSSFWRRSQARELLMLENCLPYWVQANSVQKNYCRVLLQDINSEKEFVQRNIHCQKLIDPKPCGEGCDDCKHDSEASKLWNENDFPNINSYEENLINNKENPEYLQNEIKILIRKSLEDRVKVFVKLARKYDHFNAVINDMVDNPFIQSLEKNKANIAELLLTVCTKDILIGRAKSFKYKGMNAIHLTIIHGLSDTLQKIVNKCRSFNVYEEMCSMKARGDILGLCYGHTINLPLHLAVVSGNFSIIDCLIRNGCKLDQQDEFGNTIFHSLVMASRNQSGTAISTLKFILNLCHEYKHISIQCDKITPELVLRHLLTIRNQLGLEPLKLAAKEGCIDILVNILELEGVYKISHSSVGQLSVSEYDLAGIEPILCRRQSSPSVLELLAYSSPYEQSIKSFHIPLIKKMVELKWQAYRRFYLMWIILHFCYMFSVTMLSMGVHASLPIYCSNNTTVASMFRLRKIVLYTTVNTNCLVLLTYGITGLICTLQVHRGRVPAIRKTFSVTKTGKYYVFLIGHPLGTLFWFWISLICVKQNFALILEVVILVTGWLYIISFSKLFKMTGFFTVMFARIVSQDLPRFLIVTVVAIIGFGSALYATYARYDEEVKPESVQNIGITYVSLFRLALTLSDMQFIHDSPLELKFTRLAIYIMYLITCNIVLLHMLIAALTDTYSTISKHGSSVWRRSQARDILMLEISLPCWLQIHYIRKNFKLLVQEELHKDESIIQKKTYTCQLIDTEKKEN</sequence>
<evidence type="ECO:0000313" key="13">
    <source>
        <dbReference type="Proteomes" id="UP000549394"/>
    </source>
</evidence>
<comment type="caution">
    <text evidence="12">The sequence shown here is derived from an EMBL/GenBank/DDBJ whole genome shotgun (WGS) entry which is preliminary data.</text>
</comment>
<dbReference type="PANTHER" id="PTHR10582:SF2">
    <property type="entry name" value="INACTIVE"/>
    <property type="match status" value="1"/>
</dbReference>
<dbReference type="EMBL" id="CAJFCJ010000003">
    <property type="protein sequence ID" value="CAD5112899.1"/>
    <property type="molecule type" value="Genomic_DNA"/>
</dbReference>
<dbReference type="PROSITE" id="PS50297">
    <property type="entry name" value="ANK_REP_REGION"/>
    <property type="match status" value="1"/>
</dbReference>
<evidence type="ECO:0000256" key="11">
    <source>
        <dbReference type="SAM" id="Phobius"/>
    </source>
</evidence>
<evidence type="ECO:0000256" key="3">
    <source>
        <dbReference type="ARBA" id="ARBA00022475"/>
    </source>
</evidence>
<dbReference type="SUPFAM" id="SSF48403">
    <property type="entry name" value="Ankyrin repeat"/>
    <property type="match status" value="2"/>
</dbReference>
<dbReference type="InterPro" id="IPR024862">
    <property type="entry name" value="TRPV"/>
</dbReference>
<dbReference type="Pfam" id="PF13606">
    <property type="entry name" value="Ank_3"/>
    <property type="match status" value="1"/>
</dbReference>
<keyword evidence="10" id="KW-0040">ANK repeat</keyword>
<evidence type="ECO:0000256" key="5">
    <source>
        <dbReference type="ARBA" id="ARBA00022673"/>
    </source>
</evidence>
<dbReference type="InterPro" id="IPR036770">
    <property type="entry name" value="Ankyrin_rpt-contain_sf"/>
</dbReference>
<dbReference type="Gene3D" id="1.25.40.20">
    <property type="entry name" value="Ankyrin repeat-containing domain"/>
    <property type="match status" value="2"/>
</dbReference>
<keyword evidence="11" id="KW-0812">Transmembrane</keyword>